<reference evidence="2" key="2">
    <citation type="submission" date="2022-10" db="EMBL/GenBank/DDBJ databases">
        <authorList>
            <consortium name="ENA_rothamsted_submissions"/>
            <consortium name="culmorum"/>
            <person name="King R."/>
        </authorList>
    </citation>
    <scope>NUCLEOTIDE SEQUENCE</scope>
</reference>
<dbReference type="OrthoDB" id="271111at2759"/>
<protein>
    <submittedName>
        <fullName evidence="2">Uncharacterized protein</fullName>
    </submittedName>
</protein>
<feature type="compositionally biased region" description="Low complexity" evidence="1">
    <location>
        <begin position="173"/>
        <end position="184"/>
    </location>
</feature>
<organism evidence="2 3">
    <name type="scientific">Diatraea saccharalis</name>
    <name type="common">sugarcane borer</name>
    <dbReference type="NCBI Taxonomy" id="40085"/>
    <lineage>
        <taxon>Eukaryota</taxon>
        <taxon>Metazoa</taxon>
        <taxon>Ecdysozoa</taxon>
        <taxon>Arthropoda</taxon>
        <taxon>Hexapoda</taxon>
        <taxon>Insecta</taxon>
        <taxon>Pterygota</taxon>
        <taxon>Neoptera</taxon>
        <taxon>Endopterygota</taxon>
        <taxon>Lepidoptera</taxon>
        <taxon>Glossata</taxon>
        <taxon>Ditrysia</taxon>
        <taxon>Pyraloidea</taxon>
        <taxon>Crambidae</taxon>
        <taxon>Crambinae</taxon>
        <taxon>Diatraea</taxon>
    </lineage>
</organism>
<proteinExistence type="predicted"/>
<feature type="compositionally biased region" description="Polar residues" evidence="1">
    <location>
        <begin position="1"/>
        <end position="23"/>
    </location>
</feature>
<accession>A0A9N9QXD7</accession>
<feature type="region of interest" description="Disordered" evidence="1">
    <location>
        <begin position="1"/>
        <end position="26"/>
    </location>
</feature>
<evidence type="ECO:0000313" key="3">
    <source>
        <dbReference type="Proteomes" id="UP001153714"/>
    </source>
</evidence>
<gene>
    <name evidence="2" type="ORF">DIATSA_LOCUS3195</name>
</gene>
<dbReference type="EMBL" id="OU893344">
    <property type="protein sequence ID" value="CAG9785139.1"/>
    <property type="molecule type" value="Genomic_DNA"/>
</dbReference>
<feature type="region of interest" description="Disordered" evidence="1">
    <location>
        <begin position="168"/>
        <end position="189"/>
    </location>
</feature>
<reference evidence="2" key="1">
    <citation type="submission" date="2021-12" db="EMBL/GenBank/DDBJ databases">
        <authorList>
            <person name="King R."/>
        </authorList>
    </citation>
    <scope>NUCLEOTIDE SEQUENCE</scope>
</reference>
<evidence type="ECO:0000256" key="1">
    <source>
        <dbReference type="SAM" id="MobiDB-lite"/>
    </source>
</evidence>
<name>A0A9N9QXD7_9NEOP</name>
<keyword evidence="3" id="KW-1185">Reference proteome</keyword>
<dbReference type="Proteomes" id="UP001153714">
    <property type="component" value="Chromosome 13"/>
</dbReference>
<sequence length="209" mass="22844">MPSFLAESSNASTDNKSRATPDSQKLGFYRGGVTNVNLVGIGNPLPNNISGIAKERADRERISEEHTTDSIAEEKSPNEVDAETAPTSKTNVNNTNVEIVQNLTTVIASEKDNMNVNKGQSEMENSLSLGAVTRQSNRWRHSTAECLACVRTRPPSSHELREAFFAGMEGLESRSPPSSPSPSERSPHAEVLHYVHYMSNPTHLKQVSL</sequence>
<dbReference type="AlphaFoldDB" id="A0A9N9QXD7"/>
<feature type="region of interest" description="Disordered" evidence="1">
    <location>
        <begin position="54"/>
        <end position="90"/>
    </location>
</feature>
<feature type="compositionally biased region" description="Basic and acidic residues" evidence="1">
    <location>
        <begin position="54"/>
        <end position="78"/>
    </location>
</feature>
<evidence type="ECO:0000313" key="2">
    <source>
        <dbReference type="EMBL" id="CAG9785139.1"/>
    </source>
</evidence>